<evidence type="ECO:0000256" key="1">
    <source>
        <dbReference type="SAM" id="MobiDB-lite"/>
    </source>
</evidence>
<feature type="region of interest" description="Disordered" evidence="1">
    <location>
        <begin position="137"/>
        <end position="180"/>
    </location>
</feature>
<reference evidence="2 3" key="1">
    <citation type="submission" date="2017-06" db="EMBL/GenBank/DDBJ databases">
        <title>Comparative genomic analysis of Ambrosia Fusariam Clade fungi.</title>
        <authorList>
            <person name="Stajich J.E."/>
            <person name="Carrillo J."/>
            <person name="Kijimoto T."/>
            <person name="Eskalen A."/>
            <person name="O'Donnell K."/>
            <person name="Kasson M."/>
        </authorList>
    </citation>
    <scope>NUCLEOTIDE SEQUENCE [LARGE SCALE GENOMIC DNA]</scope>
    <source>
        <strain evidence="2 3">NRRL62606</strain>
    </source>
</reference>
<organism evidence="2 3">
    <name type="scientific">Fusarium floridanum</name>
    <dbReference type="NCBI Taxonomy" id="1325733"/>
    <lineage>
        <taxon>Eukaryota</taxon>
        <taxon>Fungi</taxon>
        <taxon>Dikarya</taxon>
        <taxon>Ascomycota</taxon>
        <taxon>Pezizomycotina</taxon>
        <taxon>Sordariomycetes</taxon>
        <taxon>Hypocreomycetidae</taxon>
        <taxon>Hypocreales</taxon>
        <taxon>Nectriaceae</taxon>
        <taxon>Fusarium</taxon>
        <taxon>Fusarium solani species complex</taxon>
    </lineage>
</organism>
<dbReference type="EMBL" id="NKCL01001575">
    <property type="protein sequence ID" value="RSL38841.1"/>
    <property type="molecule type" value="Genomic_DNA"/>
</dbReference>
<proteinExistence type="predicted"/>
<feature type="non-terminal residue" evidence="2">
    <location>
        <position position="1"/>
    </location>
</feature>
<dbReference type="Proteomes" id="UP000287972">
    <property type="component" value="Unassembled WGS sequence"/>
</dbReference>
<gene>
    <name evidence="2" type="ORF">CEP51_016875</name>
</gene>
<sequence>RWKHANNENIDTIICGGYVLRVERKRTKPVAASCRPGYWLTALPRYENPGLSSLWILNTGQGRPLQCLPLAGDRYSSEYIAPASTTSKNILEVPEDVRVSQISKDCRTTIMLRNIPNKVESLREGIAAVELRPAPADTQGRTAVRPPASVRRKDTLGNLEGESGLPSEAQKATDDGLEVSEQLRLCR</sequence>
<evidence type="ECO:0000313" key="3">
    <source>
        <dbReference type="Proteomes" id="UP000287972"/>
    </source>
</evidence>
<accession>A0A428NDI3</accession>
<evidence type="ECO:0000313" key="2">
    <source>
        <dbReference type="EMBL" id="RSL38841.1"/>
    </source>
</evidence>
<name>A0A428NDI3_9HYPO</name>
<comment type="caution">
    <text evidence="2">The sequence shown here is derived from an EMBL/GenBank/DDBJ whole genome shotgun (WGS) entry which is preliminary data.</text>
</comment>
<protein>
    <submittedName>
        <fullName evidence="2">Uncharacterized protein</fullName>
    </submittedName>
</protein>
<keyword evidence="3" id="KW-1185">Reference proteome</keyword>
<dbReference type="AlphaFoldDB" id="A0A428NDI3"/>